<proteinExistence type="predicted"/>
<dbReference type="KEGG" id="cfj:CFIO01_04650"/>
<dbReference type="Pfam" id="PF17784">
    <property type="entry name" value="Sulfotransfer_4"/>
    <property type="match status" value="1"/>
</dbReference>
<dbReference type="PANTHER" id="PTHR36978">
    <property type="entry name" value="P-LOOP CONTAINING NUCLEOTIDE TRIPHOSPHATE HYDROLASE"/>
    <property type="match status" value="1"/>
</dbReference>
<sequence>MATSRPTKVLSVGLPRTGSYSMMLALTELGYKDVYHGLNAIDSPDDWRFFGRASDALFPTLPSYTGKGMTAADWDHVFGPCEGITDIAAPFTPSLIDAYPEAKVVLVIRDYEKWRVSMKEVISGIFGPLTCFIRDYVEPMMGADSAGNIQKMMLGWVGASDVPDLKSKLGEVYERHHKYIMSTVPKERLLVYKLGEGWGPLCEFLEMPVPDMPFPHGNEAAALRSKIFDKQKRVILEAGIRFAPWLVGAGAVAGGLWYTLSM</sequence>
<dbReference type="PANTHER" id="PTHR36978:SF4">
    <property type="entry name" value="P-LOOP CONTAINING NUCLEOSIDE TRIPHOSPHATE HYDROLASE PROTEIN"/>
    <property type="match status" value="1"/>
</dbReference>
<keyword evidence="1" id="KW-1133">Transmembrane helix</keyword>
<accession>A0A010R5F1</accession>
<reference evidence="2 3" key="1">
    <citation type="submission" date="2014-02" db="EMBL/GenBank/DDBJ databases">
        <title>The genome sequence of Colletotrichum fioriniae PJ7.</title>
        <authorList>
            <person name="Baroncelli R."/>
            <person name="Thon M.R."/>
        </authorList>
    </citation>
    <scope>NUCLEOTIDE SEQUENCE [LARGE SCALE GENOMIC DNA]</scope>
    <source>
        <strain evidence="2 3">PJ7</strain>
    </source>
</reference>
<evidence type="ECO:0000313" key="3">
    <source>
        <dbReference type="Proteomes" id="UP000020467"/>
    </source>
</evidence>
<organism evidence="2 3">
    <name type="scientific">Colletotrichum fioriniae PJ7</name>
    <dbReference type="NCBI Taxonomy" id="1445577"/>
    <lineage>
        <taxon>Eukaryota</taxon>
        <taxon>Fungi</taxon>
        <taxon>Dikarya</taxon>
        <taxon>Ascomycota</taxon>
        <taxon>Pezizomycotina</taxon>
        <taxon>Sordariomycetes</taxon>
        <taxon>Hypocreomycetidae</taxon>
        <taxon>Glomerellales</taxon>
        <taxon>Glomerellaceae</taxon>
        <taxon>Colletotrichum</taxon>
        <taxon>Colletotrichum acutatum species complex</taxon>
    </lineage>
</organism>
<gene>
    <name evidence="2" type="ORF">CFIO01_04650</name>
</gene>
<dbReference type="InterPro" id="IPR027417">
    <property type="entry name" value="P-loop_NTPase"/>
</dbReference>
<dbReference type="AlphaFoldDB" id="A0A010R5F1"/>
<dbReference type="Proteomes" id="UP000020467">
    <property type="component" value="Unassembled WGS sequence"/>
</dbReference>
<dbReference type="EMBL" id="JARH01001094">
    <property type="protein sequence ID" value="EXF72944.1"/>
    <property type="molecule type" value="Genomic_DNA"/>
</dbReference>
<dbReference type="HOGENOM" id="CLU_061199_0_1_1"/>
<dbReference type="Gene3D" id="3.40.50.300">
    <property type="entry name" value="P-loop containing nucleotide triphosphate hydrolases"/>
    <property type="match status" value="1"/>
</dbReference>
<comment type="caution">
    <text evidence="2">The sequence shown here is derived from an EMBL/GenBank/DDBJ whole genome shotgun (WGS) entry which is preliminary data.</text>
</comment>
<keyword evidence="1" id="KW-0472">Membrane</keyword>
<evidence type="ECO:0008006" key="4">
    <source>
        <dbReference type="Google" id="ProtNLM"/>
    </source>
</evidence>
<dbReference type="STRING" id="1445577.A0A010R5F1"/>
<keyword evidence="3" id="KW-1185">Reference proteome</keyword>
<feature type="transmembrane region" description="Helical" evidence="1">
    <location>
        <begin position="242"/>
        <end position="260"/>
    </location>
</feature>
<dbReference type="SUPFAM" id="SSF52540">
    <property type="entry name" value="P-loop containing nucleoside triphosphate hydrolases"/>
    <property type="match status" value="1"/>
</dbReference>
<dbReference type="eggNOG" id="ENOG502RYDN">
    <property type="taxonomic scope" value="Eukaryota"/>
</dbReference>
<protein>
    <recommendedName>
        <fullName evidence="4">NAD dependent epimerase/dehydratase</fullName>
    </recommendedName>
</protein>
<keyword evidence="1" id="KW-0812">Transmembrane</keyword>
<dbReference type="OrthoDB" id="408152at2759"/>
<dbReference type="InterPro" id="IPR040632">
    <property type="entry name" value="Sulfotransfer_4"/>
</dbReference>
<evidence type="ECO:0000256" key="1">
    <source>
        <dbReference type="SAM" id="Phobius"/>
    </source>
</evidence>
<name>A0A010R5F1_9PEZI</name>
<evidence type="ECO:0000313" key="2">
    <source>
        <dbReference type="EMBL" id="EXF72944.1"/>
    </source>
</evidence>